<gene>
    <name evidence="2" type="ORF">KFK09_001519</name>
</gene>
<keyword evidence="3" id="KW-1185">Reference proteome</keyword>
<reference evidence="2" key="1">
    <citation type="journal article" date="2022" name="Front. Genet.">
        <title>Chromosome-Scale Assembly of the Dendrobium nobile Genome Provides Insights Into the Molecular Mechanism of the Biosynthesis of the Medicinal Active Ingredient of Dendrobium.</title>
        <authorList>
            <person name="Xu Q."/>
            <person name="Niu S.-C."/>
            <person name="Li K.-L."/>
            <person name="Zheng P.-J."/>
            <person name="Zhang X.-J."/>
            <person name="Jia Y."/>
            <person name="Liu Y."/>
            <person name="Niu Y.-X."/>
            <person name="Yu L.-H."/>
            <person name="Chen D.-F."/>
            <person name="Zhang G.-Q."/>
        </authorList>
    </citation>
    <scope>NUCLEOTIDE SEQUENCE</scope>
    <source>
        <tissue evidence="2">Leaf</tissue>
    </source>
</reference>
<protein>
    <submittedName>
        <fullName evidence="2">Uncharacterized protein</fullName>
    </submittedName>
</protein>
<evidence type="ECO:0000313" key="2">
    <source>
        <dbReference type="EMBL" id="KAI0528974.1"/>
    </source>
</evidence>
<dbReference type="Proteomes" id="UP000829196">
    <property type="component" value="Unassembled WGS sequence"/>
</dbReference>
<organism evidence="2 3">
    <name type="scientific">Dendrobium nobile</name>
    <name type="common">Orchid</name>
    <dbReference type="NCBI Taxonomy" id="94219"/>
    <lineage>
        <taxon>Eukaryota</taxon>
        <taxon>Viridiplantae</taxon>
        <taxon>Streptophyta</taxon>
        <taxon>Embryophyta</taxon>
        <taxon>Tracheophyta</taxon>
        <taxon>Spermatophyta</taxon>
        <taxon>Magnoliopsida</taxon>
        <taxon>Liliopsida</taxon>
        <taxon>Asparagales</taxon>
        <taxon>Orchidaceae</taxon>
        <taxon>Epidendroideae</taxon>
        <taxon>Malaxideae</taxon>
        <taxon>Dendrobiinae</taxon>
        <taxon>Dendrobium</taxon>
    </lineage>
</organism>
<feature type="compositionally biased region" description="Polar residues" evidence="1">
    <location>
        <begin position="81"/>
        <end position="94"/>
    </location>
</feature>
<dbReference type="SMR" id="A0A8T3C8E0"/>
<accession>A0A8T3C8E0</accession>
<evidence type="ECO:0000313" key="3">
    <source>
        <dbReference type="Proteomes" id="UP000829196"/>
    </source>
</evidence>
<dbReference type="AlphaFoldDB" id="A0A8T3C8E0"/>
<name>A0A8T3C8E0_DENNO</name>
<sequence>MASKKVEVLEGEMGQLKEEVGEKLSSMEGKFSSLEERFGGMEEMIRKLLEAQVAPPNPKEKGKSPVTNQNPNPNCPIREGVNQSEDGMQGQWQRQGGEGSGIGGP</sequence>
<evidence type="ECO:0000256" key="1">
    <source>
        <dbReference type="SAM" id="MobiDB-lite"/>
    </source>
</evidence>
<feature type="region of interest" description="Disordered" evidence="1">
    <location>
        <begin position="51"/>
        <end position="105"/>
    </location>
</feature>
<dbReference type="EMBL" id="JAGYWB010000002">
    <property type="protein sequence ID" value="KAI0528974.1"/>
    <property type="molecule type" value="Genomic_DNA"/>
</dbReference>
<proteinExistence type="predicted"/>
<feature type="compositionally biased region" description="Gly residues" evidence="1">
    <location>
        <begin position="96"/>
        <end position="105"/>
    </location>
</feature>
<comment type="caution">
    <text evidence="2">The sequence shown here is derived from an EMBL/GenBank/DDBJ whole genome shotgun (WGS) entry which is preliminary data.</text>
</comment>